<proteinExistence type="predicted"/>
<reference evidence="2 3" key="1">
    <citation type="submission" date="2020-08" db="EMBL/GenBank/DDBJ databases">
        <title>Bridging the membrane lipid divide: bacteria of the FCB group superphylum have the potential to synthesize archaeal ether lipids.</title>
        <authorList>
            <person name="Villanueva L."/>
            <person name="Von Meijenfeldt F.A.B."/>
            <person name="Westbye A.B."/>
            <person name="Yadav S."/>
            <person name="Hopmans E.C."/>
            <person name="Dutilh B.E."/>
            <person name="Sinninghe Damste J.S."/>
        </authorList>
    </citation>
    <scope>NUCLEOTIDE SEQUENCE [LARGE SCALE GENOMIC DNA]</scope>
    <source>
        <strain evidence="2">NIOZ-UU30</strain>
    </source>
</reference>
<organism evidence="2 3">
    <name type="scientific">Candidatus Desulfatibia profunda</name>
    <dbReference type="NCBI Taxonomy" id="2841695"/>
    <lineage>
        <taxon>Bacteria</taxon>
        <taxon>Pseudomonadati</taxon>
        <taxon>Thermodesulfobacteriota</taxon>
        <taxon>Desulfobacteria</taxon>
        <taxon>Desulfobacterales</taxon>
        <taxon>Desulfobacterales incertae sedis</taxon>
        <taxon>Candidatus Desulfatibia</taxon>
    </lineage>
</organism>
<dbReference type="AlphaFoldDB" id="A0A8J6NTL9"/>
<evidence type="ECO:0000256" key="1">
    <source>
        <dbReference type="SAM" id="MobiDB-lite"/>
    </source>
</evidence>
<evidence type="ECO:0000313" key="2">
    <source>
        <dbReference type="EMBL" id="MBC8362097.1"/>
    </source>
</evidence>
<dbReference type="EMBL" id="JACNJH010000169">
    <property type="protein sequence ID" value="MBC8362097.1"/>
    <property type="molecule type" value="Genomic_DNA"/>
</dbReference>
<evidence type="ECO:0000313" key="3">
    <source>
        <dbReference type="Proteomes" id="UP000603434"/>
    </source>
</evidence>
<gene>
    <name evidence="2" type="ORF">H8E23_11940</name>
</gene>
<feature type="region of interest" description="Disordered" evidence="1">
    <location>
        <begin position="1"/>
        <end position="23"/>
    </location>
</feature>
<sequence length="58" mass="6311">MTTASDQNRQKHQTPPATAREEFSMADAAAITGVTSNHILNFLKLKKRIDAIIAAMKG</sequence>
<dbReference type="Proteomes" id="UP000603434">
    <property type="component" value="Unassembled WGS sequence"/>
</dbReference>
<protein>
    <submittedName>
        <fullName evidence="2">Uncharacterized protein</fullName>
    </submittedName>
</protein>
<name>A0A8J6NTL9_9BACT</name>
<comment type="caution">
    <text evidence="2">The sequence shown here is derived from an EMBL/GenBank/DDBJ whole genome shotgun (WGS) entry which is preliminary data.</text>
</comment>
<accession>A0A8J6NTL9</accession>